<sequence>MASLLPLPLDLLFPIVTHITKKQTLLRLCHVSKSFLHEAQWRLFADVPLQSGDVVSFCRTVSASPRLALAVRRLSIQLADDFAEIEELAHALRLLANLRALEIIPPQPESWPDVLVRTRENILAPWKHSAAAGRILQVCSFRLRVFRSAFRMGDANLLDFLYAQSEIEELGSFSTTESEVITLKPQMLPRLKKFSSAVTHLHFETGVDLEGKPSRREFLDERMDVQVLMGSYEFSFPRVH</sequence>
<comment type="caution">
    <text evidence="1">The sequence shown here is derived from an EMBL/GenBank/DDBJ whole genome shotgun (WGS) entry which is preliminary data.</text>
</comment>
<proteinExistence type="predicted"/>
<accession>A0A8H6YWG9</accession>
<evidence type="ECO:0008006" key="3">
    <source>
        <dbReference type="Google" id="ProtNLM"/>
    </source>
</evidence>
<evidence type="ECO:0000313" key="2">
    <source>
        <dbReference type="Proteomes" id="UP000620124"/>
    </source>
</evidence>
<gene>
    <name evidence="1" type="ORF">MVEN_00158700</name>
</gene>
<dbReference type="EMBL" id="JACAZI010000002">
    <property type="protein sequence ID" value="KAF7368370.1"/>
    <property type="molecule type" value="Genomic_DNA"/>
</dbReference>
<reference evidence="1" key="1">
    <citation type="submission" date="2020-05" db="EMBL/GenBank/DDBJ databases">
        <title>Mycena genomes resolve the evolution of fungal bioluminescence.</title>
        <authorList>
            <person name="Tsai I.J."/>
        </authorList>
    </citation>
    <scope>NUCLEOTIDE SEQUENCE</scope>
    <source>
        <strain evidence="1">CCC161011</strain>
    </source>
</reference>
<evidence type="ECO:0000313" key="1">
    <source>
        <dbReference type="EMBL" id="KAF7368370.1"/>
    </source>
</evidence>
<protein>
    <recommendedName>
        <fullName evidence="3">F-box domain-containing protein</fullName>
    </recommendedName>
</protein>
<dbReference type="OrthoDB" id="3232239at2759"/>
<dbReference type="AlphaFoldDB" id="A0A8H6YWG9"/>
<name>A0A8H6YWG9_9AGAR</name>
<dbReference type="Proteomes" id="UP000620124">
    <property type="component" value="Unassembled WGS sequence"/>
</dbReference>
<organism evidence="1 2">
    <name type="scientific">Mycena venus</name>
    <dbReference type="NCBI Taxonomy" id="2733690"/>
    <lineage>
        <taxon>Eukaryota</taxon>
        <taxon>Fungi</taxon>
        <taxon>Dikarya</taxon>
        <taxon>Basidiomycota</taxon>
        <taxon>Agaricomycotina</taxon>
        <taxon>Agaricomycetes</taxon>
        <taxon>Agaricomycetidae</taxon>
        <taxon>Agaricales</taxon>
        <taxon>Marasmiineae</taxon>
        <taxon>Mycenaceae</taxon>
        <taxon>Mycena</taxon>
    </lineage>
</organism>
<keyword evidence="2" id="KW-1185">Reference proteome</keyword>